<feature type="compositionally biased region" description="Polar residues" evidence="1">
    <location>
        <begin position="71"/>
        <end position="81"/>
    </location>
</feature>
<feature type="region of interest" description="Disordered" evidence="1">
    <location>
        <begin position="55"/>
        <end position="83"/>
    </location>
</feature>
<dbReference type="RefSeq" id="WP_271870310.1">
    <property type="nucleotide sequence ID" value="NZ_JAOTGU010000010.1"/>
</dbReference>
<sequence length="231" mass="25709">MSKKKINQKTNSKLLFVLVGFGAVILLGVIAIGVNTYRNQQQQEVAQQEQIRQNKIKKEKQRPKFKDYQSNDDTGNEQTAELTKAEAQKRLQQDLNYGLELISQVGSLSGVEVTSKTLSSSQYKQVEKHFDSLDTFNDFNQAVNISTPSGANYYGQNGNNKTYKAPKEGSTYKIIGGTSKYSDTSYDNYIFDVYLKYKVGKFNADKYLSVSVDQNSGVITAVKSEGGSNNG</sequence>
<evidence type="ECO:0000313" key="2">
    <source>
        <dbReference type="EMBL" id="MDB6262403.1"/>
    </source>
</evidence>
<protein>
    <submittedName>
        <fullName evidence="2">Uncharacterized protein</fullName>
    </submittedName>
</protein>
<organism evidence="2 3">
    <name type="scientific">Lactobacillus amylovorus</name>
    <dbReference type="NCBI Taxonomy" id="1604"/>
    <lineage>
        <taxon>Bacteria</taxon>
        <taxon>Bacillati</taxon>
        <taxon>Bacillota</taxon>
        <taxon>Bacilli</taxon>
        <taxon>Lactobacillales</taxon>
        <taxon>Lactobacillaceae</taxon>
        <taxon>Lactobacillus</taxon>
    </lineage>
</organism>
<proteinExistence type="predicted"/>
<reference evidence="2" key="2">
    <citation type="submission" date="2022-10" db="EMBL/GenBank/DDBJ databases">
        <authorList>
            <person name="Kostovova I."/>
            <person name="Moravkova M."/>
            <person name="Pechar R."/>
        </authorList>
    </citation>
    <scope>NUCLEOTIDE SEQUENCE</scope>
    <source>
        <strain evidence="2">M356A</strain>
    </source>
</reference>
<dbReference type="Proteomes" id="UP001143700">
    <property type="component" value="Unassembled WGS sequence"/>
</dbReference>
<comment type="caution">
    <text evidence="2">The sequence shown here is derived from an EMBL/GenBank/DDBJ whole genome shotgun (WGS) entry which is preliminary data.</text>
</comment>
<reference evidence="2" key="1">
    <citation type="journal article" date="2022" name="Microorganisms">
        <title>Antibiotic Susceptibility, Resistance Gene Determinants and Corresponding Genomic Regions in Lactobacillus amylovorus Isolates Derived from Wild Boars and Domestic Pigs.</title>
        <authorList>
            <person name="Moravkova M."/>
            <person name="Kostovova I."/>
            <person name="Kavanova K."/>
            <person name="Pechar R."/>
            <person name="Stanek S."/>
            <person name="Brychta A."/>
            <person name="Zeman M."/>
            <person name="Kubasova T."/>
        </authorList>
    </citation>
    <scope>NUCLEOTIDE SEQUENCE</scope>
    <source>
        <strain evidence="2">M356A</strain>
    </source>
</reference>
<accession>A0A9X3WA36</accession>
<gene>
    <name evidence="2" type="ORF">ODV15_07560</name>
</gene>
<dbReference type="EMBL" id="JAOTGU010000010">
    <property type="protein sequence ID" value="MDB6262403.1"/>
    <property type="molecule type" value="Genomic_DNA"/>
</dbReference>
<evidence type="ECO:0000256" key="1">
    <source>
        <dbReference type="SAM" id="MobiDB-lite"/>
    </source>
</evidence>
<evidence type="ECO:0000313" key="3">
    <source>
        <dbReference type="Proteomes" id="UP001143700"/>
    </source>
</evidence>
<dbReference type="AlphaFoldDB" id="A0A9X3WA36"/>
<name>A0A9X3WA36_LACAM</name>